<dbReference type="OrthoDB" id="5519374at2"/>
<proteinExistence type="predicted"/>
<protein>
    <submittedName>
        <fullName evidence="2">DUF2384 domain-containing protein</fullName>
    </submittedName>
</protein>
<reference evidence="2 3" key="1">
    <citation type="journal article" date="2010" name="Int. J. Syst. Evol. Microbiol.">
        <title>Thiohalobacter thiocyanaticus gen. nov., sp. nov., a moderately halophilic, sulfur-oxidizing gammaproteobacterium from hypersaline lakes, that utilizes thiocyanate.</title>
        <authorList>
            <person name="Sorokin D.Y."/>
            <person name="Kovaleva O.L."/>
            <person name="Tourova T.P."/>
            <person name="Muyzer G."/>
        </authorList>
    </citation>
    <scope>NUCLEOTIDE SEQUENCE [LARGE SCALE GENOMIC DNA]</scope>
    <source>
        <strain evidence="2 3">Hrh1</strain>
    </source>
</reference>
<keyword evidence="3" id="KW-1185">Reference proteome</keyword>
<organism evidence="2 3">
    <name type="scientific">Thiohalobacter thiocyanaticus</name>
    <dbReference type="NCBI Taxonomy" id="585455"/>
    <lineage>
        <taxon>Bacteria</taxon>
        <taxon>Pseudomonadati</taxon>
        <taxon>Pseudomonadota</taxon>
        <taxon>Gammaproteobacteria</taxon>
        <taxon>Thiohalobacterales</taxon>
        <taxon>Thiohalobacteraceae</taxon>
        <taxon>Thiohalobacter</taxon>
    </lineage>
</organism>
<feature type="domain" description="Antitoxin Xre/MbcA/ParS-like toxin-binding" evidence="1">
    <location>
        <begin position="62"/>
        <end position="112"/>
    </location>
</feature>
<dbReference type="Proteomes" id="UP000287798">
    <property type="component" value="Unassembled WGS sequence"/>
</dbReference>
<evidence type="ECO:0000313" key="3">
    <source>
        <dbReference type="Proteomes" id="UP000287798"/>
    </source>
</evidence>
<accession>A0A426QKF3</accession>
<evidence type="ECO:0000259" key="1">
    <source>
        <dbReference type="Pfam" id="PF09722"/>
    </source>
</evidence>
<dbReference type="InterPro" id="IPR024467">
    <property type="entry name" value="Xre/MbcA/ParS-like_toxin-bd"/>
</dbReference>
<dbReference type="AlphaFoldDB" id="A0A426QKF3"/>
<evidence type="ECO:0000313" key="2">
    <source>
        <dbReference type="EMBL" id="RRQ22254.1"/>
    </source>
</evidence>
<comment type="caution">
    <text evidence="2">The sequence shown here is derived from an EMBL/GenBank/DDBJ whole genome shotgun (WGS) entry which is preliminary data.</text>
</comment>
<sequence>MPKIDPKRRITLSADQCRQADLQSADEVDCIVINGRITLAKASRPGSKGGKLSIQALSVYEHAEKVFHSKQAAIEWMTSPQRGLGMRIPSNLLSTSEDRQKVHNLLGKIEYGDAT</sequence>
<dbReference type="RefSeq" id="WP_125181599.1">
    <property type="nucleotide sequence ID" value="NZ_QZMU01000001.1"/>
</dbReference>
<gene>
    <name evidence="2" type="ORF">D6C00_10035</name>
</gene>
<dbReference type="Pfam" id="PF09722">
    <property type="entry name" value="Xre_MbcA_ParS_C"/>
    <property type="match status" value="1"/>
</dbReference>
<name>A0A426QKF3_9GAMM</name>
<dbReference type="EMBL" id="QZMU01000001">
    <property type="protein sequence ID" value="RRQ22254.1"/>
    <property type="molecule type" value="Genomic_DNA"/>
</dbReference>